<dbReference type="Pfam" id="PF00808">
    <property type="entry name" value="CBFD_NFYB_HMF"/>
    <property type="match status" value="1"/>
</dbReference>
<evidence type="ECO:0000259" key="1">
    <source>
        <dbReference type="Pfam" id="PF00808"/>
    </source>
</evidence>
<dbReference type="InterPro" id="IPR003958">
    <property type="entry name" value="CBFA_NFYB_domain"/>
</dbReference>
<proteinExistence type="predicted"/>
<protein>
    <recommendedName>
        <fullName evidence="1">Transcription factor CBF/NF-Y/archaeal histone domain-containing protein</fullName>
    </recommendedName>
</protein>
<dbReference type="HOGENOM" id="CLU_2760077_0_0_1"/>
<reference evidence="3" key="1">
    <citation type="submission" date="2011-07" db="EMBL/GenBank/DDBJ databases">
        <authorList>
            <consortium name="Caenorhabditis brenneri Sequencing and Analysis Consortium"/>
            <person name="Wilson R.K."/>
        </authorList>
    </citation>
    <scope>NUCLEOTIDE SEQUENCE [LARGE SCALE GENOMIC DNA]</scope>
    <source>
        <strain evidence="3">PB2801</strain>
    </source>
</reference>
<accession>G0NCU5</accession>
<gene>
    <name evidence="2" type="ORF">CAEBREN_21192</name>
</gene>
<evidence type="ECO:0000313" key="2">
    <source>
        <dbReference type="EMBL" id="EGT57669.1"/>
    </source>
</evidence>
<evidence type="ECO:0000313" key="3">
    <source>
        <dbReference type="Proteomes" id="UP000008068"/>
    </source>
</evidence>
<keyword evidence="3" id="KW-1185">Reference proteome</keyword>
<dbReference type="InParanoid" id="G0NCU5"/>
<organism evidence="3">
    <name type="scientific">Caenorhabditis brenneri</name>
    <name type="common">Nematode worm</name>
    <dbReference type="NCBI Taxonomy" id="135651"/>
    <lineage>
        <taxon>Eukaryota</taxon>
        <taxon>Metazoa</taxon>
        <taxon>Ecdysozoa</taxon>
        <taxon>Nematoda</taxon>
        <taxon>Chromadorea</taxon>
        <taxon>Rhabditida</taxon>
        <taxon>Rhabditina</taxon>
        <taxon>Rhabditomorpha</taxon>
        <taxon>Rhabditoidea</taxon>
        <taxon>Rhabditidae</taxon>
        <taxon>Peloderinae</taxon>
        <taxon>Caenorhabditis</taxon>
    </lineage>
</organism>
<dbReference type="GO" id="GO:0046982">
    <property type="term" value="F:protein heterodimerization activity"/>
    <property type="evidence" value="ECO:0007669"/>
    <property type="project" value="InterPro"/>
</dbReference>
<dbReference type="EMBL" id="GL379864">
    <property type="protein sequence ID" value="EGT57669.1"/>
    <property type="molecule type" value="Genomic_DNA"/>
</dbReference>
<name>G0NCU5_CAEBE</name>
<sequence>MTSDGRIVPPINKKFFGFAVIEESLREVINRLRREFLEELVREAVAICVARGSRTVSADDVHEAERRIRG</sequence>
<dbReference type="SUPFAM" id="SSF47113">
    <property type="entry name" value="Histone-fold"/>
    <property type="match status" value="1"/>
</dbReference>
<dbReference type="InterPro" id="IPR009072">
    <property type="entry name" value="Histone-fold"/>
</dbReference>
<dbReference type="Proteomes" id="UP000008068">
    <property type="component" value="Unassembled WGS sequence"/>
</dbReference>
<feature type="domain" description="Transcription factor CBF/NF-Y/archaeal histone" evidence="1">
    <location>
        <begin position="24"/>
        <end position="64"/>
    </location>
</feature>
<dbReference type="AlphaFoldDB" id="G0NCU5"/>